<comment type="similarity">
    <text evidence="3">Belongs to the DapA family.</text>
</comment>
<evidence type="ECO:0000256" key="3">
    <source>
        <dbReference type="PIRNR" id="PIRNR001365"/>
    </source>
</evidence>
<dbReference type="EMBL" id="CP036265">
    <property type="protein sequence ID" value="QDT15020.1"/>
    <property type="molecule type" value="Genomic_DNA"/>
</dbReference>
<dbReference type="RefSeq" id="WP_145357860.1">
    <property type="nucleotide sequence ID" value="NZ_CP036265.1"/>
</dbReference>
<evidence type="ECO:0000313" key="7">
    <source>
        <dbReference type="Proteomes" id="UP000318741"/>
    </source>
</evidence>
<dbReference type="PIRSF" id="PIRSF001365">
    <property type="entry name" value="DHDPS"/>
    <property type="match status" value="1"/>
</dbReference>
<keyword evidence="1 3" id="KW-0456">Lyase</keyword>
<evidence type="ECO:0000313" key="6">
    <source>
        <dbReference type="EMBL" id="QDT15020.1"/>
    </source>
</evidence>
<feature type="active site" description="Schiff-base intermediate with substrate" evidence="4">
    <location>
        <position position="179"/>
    </location>
</feature>
<dbReference type="OrthoDB" id="9782828at2"/>
<accession>A0A517P6L0</accession>
<dbReference type="SMART" id="SM01130">
    <property type="entry name" value="DHDPS"/>
    <property type="match status" value="1"/>
</dbReference>
<name>A0A517P6L0_9PLAN</name>
<evidence type="ECO:0000256" key="2">
    <source>
        <dbReference type="ARBA" id="ARBA00023270"/>
    </source>
</evidence>
<keyword evidence="2" id="KW-0704">Schiff base</keyword>
<evidence type="ECO:0000256" key="5">
    <source>
        <dbReference type="PIRSR" id="PIRSR001365-2"/>
    </source>
</evidence>
<feature type="binding site" evidence="5">
    <location>
        <position position="224"/>
    </location>
    <ligand>
        <name>pyruvate</name>
        <dbReference type="ChEBI" id="CHEBI:15361"/>
    </ligand>
</feature>
<dbReference type="AlphaFoldDB" id="A0A517P6L0"/>
<dbReference type="InterPro" id="IPR013785">
    <property type="entry name" value="Aldolase_TIM"/>
</dbReference>
<reference evidence="6 7" key="1">
    <citation type="submission" date="2019-02" db="EMBL/GenBank/DDBJ databases">
        <title>Deep-cultivation of Planctomycetes and their phenomic and genomic characterization uncovers novel biology.</title>
        <authorList>
            <person name="Wiegand S."/>
            <person name="Jogler M."/>
            <person name="Boedeker C."/>
            <person name="Pinto D."/>
            <person name="Vollmers J."/>
            <person name="Rivas-Marin E."/>
            <person name="Kohn T."/>
            <person name="Peeters S.H."/>
            <person name="Heuer A."/>
            <person name="Rast P."/>
            <person name="Oberbeckmann S."/>
            <person name="Bunk B."/>
            <person name="Jeske O."/>
            <person name="Meyerdierks A."/>
            <person name="Storesund J.E."/>
            <person name="Kallscheuer N."/>
            <person name="Luecker S."/>
            <person name="Lage O.M."/>
            <person name="Pohl T."/>
            <person name="Merkel B.J."/>
            <person name="Hornburger P."/>
            <person name="Mueller R.-W."/>
            <person name="Bruemmer F."/>
            <person name="Labrenz M."/>
            <person name="Spormann A.M."/>
            <person name="Op den Camp H."/>
            <person name="Overmann J."/>
            <person name="Amann R."/>
            <person name="Jetten M.S.M."/>
            <person name="Mascher T."/>
            <person name="Medema M.H."/>
            <person name="Devos D.P."/>
            <person name="Kaster A.-K."/>
            <person name="Ovreas L."/>
            <person name="Rohde M."/>
            <person name="Galperin M.Y."/>
            <person name="Jogler C."/>
        </authorList>
    </citation>
    <scope>NUCLEOTIDE SEQUENCE [LARGE SCALE GENOMIC DNA]</scope>
    <source>
        <strain evidence="6 7">CA12</strain>
    </source>
</reference>
<dbReference type="InterPro" id="IPR002220">
    <property type="entry name" value="DapA-like"/>
</dbReference>
<proteinExistence type="inferred from homology"/>
<evidence type="ECO:0000256" key="1">
    <source>
        <dbReference type="ARBA" id="ARBA00023239"/>
    </source>
</evidence>
<dbReference type="PANTHER" id="PTHR42849">
    <property type="entry name" value="N-ACETYLNEURAMINATE LYASE"/>
    <property type="match status" value="1"/>
</dbReference>
<dbReference type="PANTHER" id="PTHR42849:SF1">
    <property type="entry name" value="N-ACETYLNEURAMINATE LYASE"/>
    <property type="match status" value="1"/>
</dbReference>
<keyword evidence="7" id="KW-1185">Reference proteome</keyword>
<dbReference type="CDD" id="cd00408">
    <property type="entry name" value="DHDPS-like"/>
    <property type="match status" value="1"/>
</dbReference>
<dbReference type="Proteomes" id="UP000318741">
    <property type="component" value="Chromosome"/>
</dbReference>
<dbReference type="GO" id="GO:0005829">
    <property type="term" value="C:cytosol"/>
    <property type="evidence" value="ECO:0007669"/>
    <property type="project" value="TreeGrafter"/>
</dbReference>
<dbReference type="InterPro" id="IPR020625">
    <property type="entry name" value="Schiff_base-form_aldolases_AS"/>
</dbReference>
<sequence>MTFPRLRGLVPPLVTPLRSSEARTSAASAGPDELDRDGLERLIAHVVAGGVHGVFALGSSGEGPSLSHRLQREVVTATCECVAAGERRVPVLIGITDTSAEESLALARHAADCGADAVVLAPPYYFPAGQTELRQYVERLVAAIPLPTMLYNMPSLTKVVFEIETVEALARLDSVVGVKDSGGDLDYFARLIDVKNRVRPDWSVLIGPESKLVEAVRLGGDGGVCGGANVVPRLFVRLYDAAVAGDAAAVARLQAQVEQLGRMYEIGKYASRHIKAMKSALSLRGICGDALAEPFNKFLPPERAKVAAILDELDEELTR</sequence>
<dbReference type="GO" id="GO:0019262">
    <property type="term" value="P:N-acetylneuraminate catabolic process"/>
    <property type="evidence" value="ECO:0007669"/>
    <property type="project" value="TreeGrafter"/>
</dbReference>
<feature type="active site" description="Proton donor/acceptor" evidence="4">
    <location>
        <position position="151"/>
    </location>
</feature>
<dbReference type="KEGG" id="acaf:CA12_11000"/>
<dbReference type="Pfam" id="PF00701">
    <property type="entry name" value="DHDPS"/>
    <property type="match status" value="1"/>
</dbReference>
<gene>
    <name evidence="6" type="primary">yagE</name>
    <name evidence="6" type="ORF">CA12_11000</name>
</gene>
<dbReference type="GO" id="GO:0008747">
    <property type="term" value="F:N-acetylneuraminate lyase activity"/>
    <property type="evidence" value="ECO:0007669"/>
    <property type="project" value="TreeGrafter"/>
</dbReference>
<protein>
    <submittedName>
        <fullName evidence="6">Putative 2-keto-3-deoxy-galactonate aldolase YagE</fullName>
        <ecNumber evidence="6">4.1.2.-</ecNumber>
    </submittedName>
</protein>
<dbReference type="EC" id="4.1.2.-" evidence="6"/>
<dbReference type="SUPFAM" id="SSF51569">
    <property type="entry name" value="Aldolase"/>
    <property type="match status" value="1"/>
</dbReference>
<dbReference type="PROSITE" id="PS00666">
    <property type="entry name" value="DHDPS_2"/>
    <property type="match status" value="1"/>
</dbReference>
<evidence type="ECO:0000256" key="4">
    <source>
        <dbReference type="PIRSR" id="PIRSR001365-1"/>
    </source>
</evidence>
<dbReference type="Gene3D" id="3.20.20.70">
    <property type="entry name" value="Aldolase class I"/>
    <property type="match status" value="1"/>
</dbReference>
<organism evidence="6 7">
    <name type="scientific">Alienimonas californiensis</name>
    <dbReference type="NCBI Taxonomy" id="2527989"/>
    <lineage>
        <taxon>Bacteria</taxon>
        <taxon>Pseudomonadati</taxon>
        <taxon>Planctomycetota</taxon>
        <taxon>Planctomycetia</taxon>
        <taxon>Planctomycetales</taxon>
        <taxon>Planctomycetaceae</taxon>
        <taxon>Alienimonas</taxon>
    </lineage>
</organism>
<dbReference type="PRINTS" id="PR00146">
    <property type="entry name" value="DHPICSNTHASE"/>
</dbReference>